<evidence type="ECO:0000313" key="2">
    <source>
        <dbReference type="EMBL" id="MBF6228202.1"/>
    </source>
</evidence>
<keyword evidence="1" id="KW-1133">Transmembrane helix</keyword>
<dbReference type="EMBL" id="JADLRE010000020">
    <property type="protein sequence ID" value="MBF6228202.1"/>
    <property type="molecule type" value="Genomic_DNA"/>
</dbReference>
<evidence type="ECO:0008006" key="4">
    <source>
        <dbReference type="Google" id="ProtNLM"/>
    </source>
</evidence>
<feature type="transmembrane region" description="Helical" evidence="1">
    <location>
        <begin position="21"/>
        <end position="42"/>
    </location>
</feature>
<dbReference type="RefSeq" id="WP_195035116.1">
    <property type="nucleotide sequence ID" value="NZ_JADLRE010000020.1"/>
</dbReference>
<name>A0ABS0CCX3_9NOCA</name>
<organism evidence="2 3">
    <name type="scientific">Nocardia abscessus</name>
    <dbReference type="NCBI Taxonomy" id="120957"/>
    <lineage>
        <taxon>Bacteria</taxon>
        <taxon>Bacillati</taxon>
        <taxon>Actinomycetota</taxon>
        <taxon>Actinomycetes</taxon>
        <taxon>Mycobacteriales</taxon>
        <taxon>Nocardiaceae</taxon>
        <taxon>Nocardia</taxon>
    </lineage>
</organism>
<sequence length="160" mass="17320">MAAELNEADSRRRRMAMWEQGVRLFGLIIAATPPAVIGWALICTVVGDMVGVGLAQRGAIVFALTVQLFAIVVSRRQPPNGRLRAAVHGAFVIAYAAVAVTGAVAVVTGLMGKVENWEIWVTPFYLMFIFCLAALFEQCVKPPRPFGGRQDDEEGASESR</sequence>
<feature type="transmembrane region" description="Helical" evidence="1">
    <location>
        <begin position="54"/>
        <end position="73"/>
    </location>
</feature>
<reference evidence="2 3" key="1">
    <citation type="submission" date="2020-10" db="EMBL/GenBank/DDBJ databases">
        <title>Identification of Nocardia species via Next-generation sequencing and recognition of intraspecies genetic diversity.</title>
        <authorList>
            <person name="Li P."/>
            <person name="Li P."/>
            <person name="Lu B."/>
        </authorList>
    </citation>
    <scope>NUCLEOTIDE SEQUENCE [LARGE SCALE GENOMIC DNA]</scope>
    <source>
        <strain evidence="2 3">N-11</strain>
    </source>
</reference>
<keyword evidence="3" id="KW-1185">Reference proteome</keyword>
<evidence type="ECO:0000313" key="3">
    <source>
        <dbReference type="Proteomes" id="UP000807309"/>
    </source>
</evidence>
<keyword evidence="1" id="KW-0472">Membrane</keyword>
<evidence type="ECO:0000256" key="1">
    <source>
        <dbReference type="SAM" id="Phobius"/>
    </source>
</evidence>
<comment type="caution">
    <text evidence="2">The sequence shown here is derived from an EMBL/GenBank/DDBJ whole genome shotgun (WGS) entry which is preliminary data.</text>
</comment>
<proteinExistence type="predicted"/>
<keyword evidence="1" id="KW-0812">Transmembrane</keyword>
<feature type="transmembrane region" description="Helical" evidence="1">
    <location>
        <begin position="85"/>
        <end position="111"/>
    </location>
</feature>
<gene>
    <name evidence="2" type="ORF">IU470_24230</name>
</gene>
<dbReference type="Proteomes" id="UP000807309">
    <property type="component" value="Unassembled WGS sequence"/>
</dbReference>
<protein>
    <recommendedName>
        <fullName evidence="4">Integral membrane protein</fullName>
    </recommendedName>
</protein>
<accession>A0ABS0CCX3</accession>
<feature type="transmembrane region" description="Helical" evidence="1">
    <location>
        <begin position="117"/>
        <end position="136"/>
    </location>
</feature>